<evidence type="ECO:0000256" key="4">
    <source>
        <dbReference type="ARBA" id="ARBA00022679"/>
    </source>
</evidence>
<dbReference type="PANTHER" id="PTHR11061">
    <property type="entry name" value="RNA M5U METHYLTRANSFERASE"/>
    <property type="match status" value="1"/>
</dbReference>
<evidence type="ECO:0000256" key="7">
    <source>
        <dbReference type="ARBA" id="ARBA00023004"/>
    </source>
</evidence>
<dbReference type="PROSITE" id="PS01230">
    <property type="entry name" value="TRMA_1"/>
    <property type="match status" value="1"/>
</dbReference>
<organism evidence="11 12">
    <name type="scientific">Jonesia denitrificans (strain ATCC 14870 / DSM 20603 / BCRC 15368 / CIP 55.134 / JCM 11481 / NBRC 15587 / NCTC 10816 / Prevot 55134)</name>
    <name type="common">Listeria denitrificans</name>
    <dbReference type="NCBI Taxonomy" id="471856"/>
    <lineage>
        <taxon>Bacteria</taxon>
        <taxon>Bacillati</taxon>
        <taxon>Actinomycetota</taxon>
        <taxon>Actinomycetes</taxon>
        <taxon>Micrococcales</taxon>
        <taxon>Jonesiaceae</taxon>
        <taxon>Jonesia</taxon>
    </lineage>
</organism>
<keyword evidence="7" id="KW-0408">Iron</keyword>
<dbReference type="InterPro" id="IPR029063">
    <property type="entry name" value="SAM-dependent_MTases_sf"/>
</dbReference>
<feature type="active site" evidence="10">
    <location>
        <position position="338"/>
    </location>
</feature>
<dbReference type="STRING" id="471856.Jden_2390"/>
<dbReference type="EMBL" id="CP001706">
    <property type="protein sequence ID" value="ACV10023.1"/>
    <property type="molecule type" value="Genomic_DNA"/>
</dbReference>
<dbReference type="CDD" id="cd02440">
    <property type="entry name" value="AdoMet_MTases"/>
    <property type="match status" value="1"/>
</dbReference>
<dbReference type="OrthoDB" id="9804590at2"/>
<evidence type="ECO:0000256" key="2">
    <source>
        <dbReference type="ARBA" id="ARBA00022552"/>
    </source>
</evidence>
<dbReference type="GO" id="GO:0046872">
    <property type="term" value="F:metal ion binding"/>
    <property type="evidence" value="ECO:0007669"/>
    <property type="project" value="UniProtKB-KW"/>
</dbReference>
<evidence type="ECO:0000256" key="1">
    <source>
        <dbReference type="ARBA" id="ARBA00022485"/>
    </source>
</evidence>
<evidence type="ECO:0000256" key="3">
    <source>
        <dbReference type="ARBA" id="ARBA00022603"/>
    </source>
</evidence>
<dbReference type="PROSITE" id="PS01231">
    <property type="entry name" value="TRMA_2"/>
    <property type="match status" value="1"/>
</dbReference>
<feature type="binding site" evidence="9">
    <location>
        <position position="211"/>
    </location>
    <ligand>
        <name>S-adenosyl-L-methionine</name>
        <dbReference type="ChEBI" id="CHEBI:59789"/>
    </ligand>
</feature>
<keyword evidence="5 9" id="KW-0949">S-adenosyl-L-methionine</keyword>
<dbReference type="GO" id="GO:0070041">
    <property type="term" value="F:rRNA (uridine-C5-)-methyltransferase activity"/>
    <property type="evidence" value="ECO:0007669"/>
    <property type="project" value="TreeGrafter"/>
</dbReference>
<feature type="binding site" evidence="9">
    <location>
        <position position="261"/>
    </location>
    <ligand>
        <name>S-adenosyl-L-methionine</name>
        <dbReference type="ChEBI" id="CHEBI:59789"/>
    </ligand>
</feature>
<keyword evidence="6" id="KW-0479">Metal-binding</keyword>
<feature type="active site" description="Nucleophile" evidence="9">
    <location>
        <position position="338"/>
    </location>
</feature>
<dbReference type="AlphaFoldDB" id="C7R2N2"/>
<evidence type="ECO:0000313" key="11">
    <source>
        <dbReference type="EMBL" id="ACV10023.1"/>
    </source>
</evidence>
<keyword evidence="3 9" id="KW-0489">Methyltransferase</keyword>
<dbReference type="SUPFAM" id="SSF53335">
    <property type="entry name" value="S-adenosyl-L-methionine-dependent methyltransferases"/>
    <property type="match status" value="1"/>
</dbReference>
<dbReference type="NCBIfam" id="NF002910">
    <property type="entry name" value="PRK03522.2-3"/>
    <property type="match status" value="1"/>
</dbReference>
<evidence type="ECO:0000256" key="5">
    <source>
        <dbReference type="ARBA" id="ARBA00022691"/>
    </source>
</evidence>
<sequence length="382" mass="42117">MQCHHFDAHRCRSCALLDIPYERQLATKAADVHALLGEYPDLDWLPPVASAQAGFRNKAKMAVSGTADNPILGILDASFGGVDLRDCPLYTQGMQEVLDAVRAFIMAARIEPYRVADRRGELKYVLVTESPDSEYMVRFVARSQEPVTRISKHLPGWLAENPQVRVVTVNLQPEHKAILEGDREIVLTKDNSLTMRVGDIPLYLRPQSFFQTNTPVAAHLYRQAEQWIADARPQHVWDLFCGVGGFALHAAPHANRVTGVEISAEAIESARTSAAERALTNVTFDALDATTFSTGHSARLADGGPDLVVVNPPRRGIGVDLAEWLNASDAHTVVYSSCNARSLAKDLTAMPQFQPTRARLFDMFPHTNHVETVVLMSKVATD</sequence>
<protein>
    <submittedName>
        <fullName evidence="11">23S rRNA (Uracil-5-)-methyltransferase RumB</fullName>
    </submittedName>
</protein>
<dbReference type="Proteomes" id="UP000000628">
    <property type="component" value="Chromosome"/>
</dbReference>
<dbReference type="PANTHER" id="PTHR11061:SF30">
    <property type="entry name" value="TRNA (URACIL(54)-C(5))-METHYLTRANSFERASE"/>
    <property type="match status" value="1"/>
</dbReference>
<dbReference type="InterPro" id="IPR010280">
    <property type="entry name" value="U5_MeTrfase_fam"/>
</dbReference>
<keyword evidence="2" id="KW-0698">rRNA processing</keyword>
<dbReference type="PROSITE" id="PS51687">
    <property type="entry name" value="SAM_MT_RNA_M5U"/>
    <property type="match status" value="1"/>
</dbReference>
<dbReference type="Gene3D" id="2.40.50.1070">
    <property type="match status" value="1"/>
</dbReference>
<keyword evidence="12" id="KW-1185">Reference proteome</keyword>
<evidence type="ECO:0000256" key="6">
    <source>
        <dbReference type="ARBA" id="ARBA00022723"/>
    </source>
</evidence>
<dbReference type="HOGENOM" id="CLU_014689_0_0_11"/>
<feature type="binding site" evidence="9">
    <location>
        <position position="240"/>
    </location>
    <ligand>
        <name>S-adenosyl-L-methionine</name>
        <dbReference type="ChEBI" id="CHEBI:59789"/>
    </ligand>
</feature>
<dbReference type="GO" id="GO:0051539">
    <property type="term" value="F:4 iron, 4 sulfur cluster binding"/>
    <property type="evidence" value="ECO:0007669"/>
    <property type="project" value="UniProtKB-KW"/>
</dbReference>
<dbReference type="Pfam" id="PF05958">
    <property type="entry name" value="tRNA_U5-meth_tr"/>
    <property type="match status" value="1"/>
</dbReference>
<dbReference type="NCBIfam" id="TIGR02085">
    <property type="entry name" value="meth_trns_rumB"/>
    <property type="match status" value="1"/>
</dbReference>
<dbReference type="Gene3D" id="3.40.50.150">
    <property type="entry name" value="Vaccinia Virus protein VP39"/>
    <property type="match status" value="1"/>
</dbReference>
<comment type="similarity">
    <text evidence="9">Belongs to the class I-like SAM-binding methyltransferase superfamily. RNA M5U methyltransferase family.</text>
</comment>
<dbReference type="GO" id="GO:0070475">
    <property type="term" value="P:rRNA base methylation"/>
    <property type="evidence" value="ECO:0007669"/>
    <property type="project" value="TreeGrafter"/>
</dbReference>
<feature type="binding site" evidence="9">
    <location>
        <position position="311"/>
    </location>
    <ligand>
        <name>S-adenosyl-L-methionine</name>
        <dbReference type="ChEBI" id="CHEBI:59789"/>
    </ligand>
</feature>
<dbReference type="InterPro" id="IPR030391">
    <property type="entry name" value="MeTrfase_TrmA_CS"/>
</dbReference>
<proteinExistence type="inferred from homology"/>
<dbReference type="RefSeq" id="WP_015772634.1">
    <property type="nucleotide sequence ID" value="NC_013174.1"/>
</dbReference>
<dbReference type="KEGG" id="jde:Jden_2390"/>
<evidence type="ECO:0000256" key="8">
    <source>
        <dbReference type="ARBA" id="ARBA00023014"/>
    </source>
</evidence>
<dbReference type="eggNOG" id="COG2265">
    <property type="taxonomic scope" value="Bacteria"/>
</dbReference>
<name>C7R2N2_JONDD</name>
<evidence type="ECO:0000313" key="12">
    <source>
        <dbReference type="Proteomes" id="UP000000628"/>
    </source>
</evidence>
<gene>
    <name evidence="11" type="ordered locus">Jden_2390</name>
</gene>
<accession>C7R2N2</accession>
<evidence type="ECO:0000256" key="10">
    <source>
        <dbReference type="PROSITE-ProRule" id="PRU10015"/>
    </source>
</evidence>
<keyword evidence="8" id="KW-0411">Iron-sulfur</keyword>
<dbReference type="NCBIfam" id="NF002909">
    <property type="entry name" value="PRK03522.2-1"/>
    <property type="match status" value="1"/>
</dbReference>
<keyword evidence="4 9" id="KW-0808">Transferase</keyword>
<dbReference type="InterPro" id="IPR030390">
    <property type="entry name" value="MeTrfase_TrmA_AS"/>
</dbReference>
<dbReference type="InterPro" id="IPR011825">
    <property type="entry name" value="23SrRNA_MeTrfase_RlmC"/>
</dbReference>
<reference evidence="11 12" key="1">
    <citation type="journal article" date="2009" name="Stand. Genomic Sci.">
        <title>Complete genome sequence of Jonesia denitrificans type strain (Prevot 55134).</title>
        <authorList>
            <person name="Pukall R."/>
            <person name="Gehrich-Schroter G."/>
            <person name="Lapidus A."/>
            <person name="Nolan M."/>
            <person name="Glavina Del Rio T."/>
            <person name="Lucas S."/>
            <person name="Chen F."/>
            <person name="Tice H."/>
            <person name="Pitluck S."/>
            <person name="Cheng J.F."/>
            <person name="Copeland A."/>
            <person name="Saunders E."/>
            <person name="Brettin T."/>
            <person name="Detter J.C."/>
            <person name="Bruce D."/>
            <person name="Goodwin L."/>
            <person name="Pati A."/>
            <person name="Ivanova N."/>
            <person name="Mavromatis K."/>
            <person name="Ovchinnikova G."/>
            <person name="Chen A."/>
            <person name="Palaniappan K."/>
            <person name="Land M."/>
            <person name="Hauser L."/>
            <person name="Chang Y.J."/>
            <person name="Jeffries C.D."/>
            <person name="Chain P."/>
            <person name="Goker M."/>
            <person name="Bristow J."/>
            <person name="Eisen J.A."/>
            <person name="Markowitz V."/>
            <person name="Hugenholtz P."/>
            <person name="Kyrpides N.C."/>
            <person name="Klenk H.P."/>
            <person name="Han C."/>
        </authorList>
    </citation>
    <scope>NUCLEOTIDE SEQUENCE [LARGE SCALE GENOMIC DNA]</scope>
    <source>
        <strain evidence="12">ATCC 14870 / DSM 20603 / BCRC 15368 / CIP 55.134 / JCM 11481 / NBRC 15587 / NCTC 10816 / Prevot 55134</strain>
    </source>
</reference>
<keyword evidence="1" id="KW-0004">4Fe-4S</keyword>
<evidence type="ECO:0000256" key="9">
    <source>
        <dbReference type="PROSITE-ProRule" id="PRU01024"/>
    </source>
</evidence>